<evidence type="ECO:0000313" key="2">
    <source>
        <dbReference type="Proteomes" id="UP000191691"/>
    </source>
</evidence>
<sequence length="35" mass="4433">MRRTMITIYLIITMRRTIRRTMRRTMRTMKLFLAV</sequence>
<gene>
    <name evidence="1" type="ORF">PENNAL_c0341G08059</name>
</gene>
<accession>A0A1V6W8K4</accession>
<protein>
    <submittedName>
        <fullName evidence="1">Uncharacterized protein</fullName>
    </submittedName>
</protein>
<keyword evidence="2" id="KW-1185">Reference proteome</keyword>
<dbReference type="AlphaFoldDB" id="A0A1V6W8K4"/>
<dbReference type="EMBL" id="MOOB01000341">
    <property type="protein sequence ID" value="OQE59146.1"/>
    <property type="molecule type" value="Genomic_DNA"/>
</dbReference>
<proteinExistence type="predicted"/>
<name>A0A1V6W8K4_PENNA</name>
<organism evidence="1 2">
    <name type="scientific">Penicillium nalgiovense</name>
    <dbReference type="NCBI Taxonomy" id="60175"/>
    <lineage>
        <taxon>Eukaryota</taxon>
        <taxon>Fungi</taxon>
        <taxon>Dikarya</taxon>
        <taxon>Ascomycota</taxon>
        <taxon>Pezizomycotina</taxon>
        <taxon>Eurotiomycetes</taxon>
        <taxon>Eurotiomycetidae</taxon>
        <taxon>Eurotiales</taxon>
        <taxon>Aspergillaceae</taxon>
        <taxon>Penicillium</taxon>
    </lineage>
</organism>
<evidence type="ECO:0000313" key="1">
    <source>
        <dbReference type="EMBL" id="OQE59146.1"/>
    </source>
</evidence>
<dbReference type="Proteomes" id="UP000191691">
    <property type="component" value="Unassembled WGS sequence"/>
</dbReference>
<comment type="caution">
    <text evidence="1">The sequence shown here is derived from an EMBL/GenBank/DDBJ whole genome shotgun (WGS) entry which is preliminary data.</text>
</comment>
<reference evidence="2" key="1">
    <citation type="journal article" date="2017" name="Nat. Microbiol.">
        <title>Global analysis of biosynthetic gene clusters reveals vast potential of secondary metabolite production in Penicillium species.</title>
        <authorList>
            <person name="Nielsen J.C."/>
            <person name="Grijseels S."/>
            <person name="Prigent S."/>
            <person name="Ji B."/>
            <person name="Dainat J."/>
            <person name="Nielsen K.F."/>
            <person name="Frisvad J.C."/>
            <person name="Workman M."/>
            <person name="Nielsen J."/>
        </authorList>
    </citation>
    <scope>NUCLEOTIDE SEQUENCE [LARGE SCALE GENOMIC DNA]</scope>
    <source>
        <strain evidence="2">IBT 13039</strain>
    </source>
</reference>